<keyword evidence="4" id="KW-1133">Transmembrane helix</keyword>
<gene>
    <name evidence="6" type="ORF">PVAND_006999</name>
</gene>
<feature type="transmembrane region" description="Helical" evidence="4">
    <location>
        <begin position="308"/>
        <end position="329"/>
    </location>
</feature>
<dbReference type="Proteomes" id="UP001107558">
    <property type="component" value="Chromosome 2"/>
</dbReference>
<keyword evidence="4" id="KW-0812">Transmembrane</keyword>
<keyword evidence="4" id="KW-0472">Membrane</keyword>
<reference evidence="6" key="1">
    <citation type="submission" date="2021-03" db="EMBL/GenBank/DDBJ databases">
        <title>Chromosome level genome of the anhydrobiotic midge Polypedilum vanderplanki.</title>
        <authorList>
            <person name="Yoshida Y."/>
            <person name="Kikawada T."/>
            <person name="Gusev O."/>
        </authorList>
    </citation>
    <scope>NUCLEOTIDE SEQUENCE</scope>
    <source>
        <strain evidence="6">NIAS01</strain>
        <tissue evidence="6">Whole body or cell culture</tissue>
    </source>
</reference>
<evidence type="ECO:0000256" key="5">
    <source>
        <dbReference type="SAM" id="SignalP"/>
    </source>
</evidence>
<dbReference type="InterPro" id="IPR003591">
    <property type="entry name" value="Leu-rich_rpt_typical-subtyp"/>
</dbReference>
<dbReference type="Gene3D" id="3.80.10.10">
    <property type="entry name" value="Ribonuclease Inhibitor"/>
    <property type="match status" value="1"/>
</dbReference>
<dbReference type="Pfam" id="PF13855">
    <property type="entry name" value="LRR_8"/>
    <property type="match status" value="1"/>
</dbReference>
<protein>
    <submittedName>
        <fullName evidence="6">Uncharacterized protein</fullName>
    </submittedName>
</protein>
<keyword evidence="7" id="KW-1185">Reference proteome</keyword>
<feature type="signal peptide" evidence="5">
    <location>
        <begin position="1"/>
        <end position="31"/>
    </location>
</feature>
<evidence type="ECO:0000256" key="1">
    <source>
        <dbReference type="ARBA" id="ARBA00022614"/>
    </source>
</evidence>
<keyword evidence="3" id="KW-0677">Repeat</keyword>
<dbReference type="PROSITE" id="PS51450">
    <property type="entry name" value="LRR"/>
    <property type="match status" value="1"/>
</dbReference>
<dbReference type="PANTHER" id="PTHR24373:SF275">
    <property type="entry name" value="TIR DOMAIN-CONTAINING PROTEIN"/>
    <property type="match status" value="1"/>
</dbReference>
<evidence type="ECO:0000313" key="6">
    <source>
        <dbReference type="EMBL" id="KAG5677223.1"/>
    </source>
</evidence>
<dbReference type="InterPro" id="IPR001611">
    <property type="entry name" value="Leu-rich_rpt"/>
</dbReference>
<organism evidence="6 7">
    <name type="scientific">Polypedilum vanderplanki</name>
    <name type="common">Sleeping chironomid midge</name>
    <dbReference type="NCBI Taxonomy" id="319348"/>
    <lineage>
        <taxon>Eukaryota</taxon>
        <taxon>Metazoa</taxon>
        <taxon>Ecdysozoa</taxon>
        <taxon>Arthropoda</taxon>
        <taxon>Hexapoda</taxon>
        <taxon>Insecta</taxon>
        <taxon>Pterygota</taxon>
        <taxon>Neoptera</taxon>
        <taxon>Endopterygota</taxon>
        <taxon>Diptera</taxon>
        <taxon>Nematocera</taxon>
        <taxon>Chironomoidea</taxon>
        <taxon>Chironomidae</taxon>
        <taxon>Chironominae</taxon>
        <taxon>Polypedilum</taxon>
        <taxon>Polypedilum</taxon>
    </lineage>
</organism>
<sequence>MHFKCHTNAISLRFSLLFLLMILSSIKLTLCDIQRIEVNLSDCRKLEIYYQCKVNNLNIMDNDRHSVDMKINIPNQQPNDIRIESSNMSFIPSVFFEKFIDLKEFVAINCSIKNIYYSTFTSAFKLHYLVLSYNNIEYIADNAFRNVSDLQSLKLDNNEIEMLATNVFRGLNMLRTLILSFNKIAYLPLFIFHDLENLETLELNNNLIRIISAGQFESNRLLQHIDLNNNRLMIIDNGTFNDLINIQQLKLENNVCVNARVESREKMALSKLLKCCMILEGDGISSSCSSSKHEISKNNDDNGSSMSIFWTLVFFVSIFGNMLLIAYLFNNRAWLNRLRNRSEIIELVNCEYDENTYQNL</sequence>
<name>A0A9J6C5G7_POLVA</name>
<dbReference type="EMBL" id="JADBJN010000002">
    <property type="protein sequence ID" value="KAG5677223.1"/>
    <property type="molecule type" value="Genomic_DNA"/>
</dbReference>
<dbReference type="InterPro" id="IPR032675">
    <property type="entry name" value="LRR_dom_sf"/>
</dbReference>
<dbReference type="SMART" id="SM00369">
    <property type="entry name" value="LRR_TYP"/>
    <property type="match status" value="5"/>
</dbReference>
<accession>A0A9J6C5G7</accession>
<comment type="caution">
    <text evidence="6">The sequence shown here is derived from an EMBL/GenBank/DDBJ whole genome shotgun (WGS) entry which is preliminary data.</text>
</comment>
<keyword evidence="1" id="KW-0433">Leucine-rich repeat</keyword>
<evidence type="ECO:0000256" key="4">
    <source>
        <dbReference type="SAM" id="Phobius"/>
    </source>
</evidence>
<proteinExistence type="predicted"/>
<keyword evidence="2 5" id="KW-0732">Signal</keyword>
<evidence type="ECO:0000256" key="2">
    <source>
        <dbReference type="ARBA" id="ARBA00022729"/>
    </source>
</evidence>
<dbReference type="InterPro" id="IPR050328">
    <property type="entry name" value="Dev_Immune_Receptor"/>
</dbReference>
<feature type="chain" id="PRO_5039893733" evidence="5">
    <location>
        <begin position="32"/>
        <end position="360"/>
    </location>
</feature>
<dbReference type="AlphaFoldDB" id="A0A9J6C5G7"/>
<dbReference type="SUPFAM" id="SSF52058">
    <property type="entry name" value="L domain-like"/>
    <property type="match status" value="1"/>
</dbReference>
<dbReference type="PANTHER" id="PTHR24373">
    <property type="entry name" value="SLIT RELATED LEUCINE-RICH REPEAT NEURONAL PROTEIN"/>
    <property type="match status" value="1"/>
</dbReference>
<evidence type="ECO:0000256" key="3">
    <source>
        <dbReference type="ARBA" id="ARBA00022737"/>
    </source>
</evidence>
<evidence type="ECO:0000313" key="7">
    <source>
        <dbReference type="Proteomes" id="UP001107558"/>
    </source>
</evidence>
<dbReference type="OrthoDB" id="2013775at2759"/>